<keyword evidence="3" id="KW-0862">Zinc</keyword>
<dbReference type="OrthoDB" id="436852at2759"/>
<gene>
    <name evidence="8" type="ORF">MGAL_10B093385</name>
</gene>
<dbReference type="InterPro" id="IPR019787">
    <property type="entry name" value="Znf_PHD-finger"/>
</dbReference>
<feature type="region of interest" description="Disordered" evidence="5">
    <location>
        <begin position="634"/>
        <end position="673"/>
    </location>
</feature>
<feature type="compositionally biased region" description="Low complexity" evidence="5">
    <location>
        <begin position="636"/>
        <end position="656"/>
    </location>
</feature>
<proteinExistence type="predicted"/>
<evidence type="ECO:0000256" key="2">
    <source>
        <dbReference type="ARBA" id="ARBA00022771"/>
    </source>
</evidence>
<dbReference type="PANTHER" id="PTHR37984:SF15">
    <property type="entry name" value="INTEGRASE CATALYTIC DOMAIN-CONTAINING PROTEIN"/>
    <property type="match status" value="1"/>
</dbReference>
<dbReference type="SMART" id="SM00249">
    <property type="entry name" value="PHD"/>
    <property type="match status" value="1"/>
</dbReference>
<keyword evidence="2 4" id="KW-0863">Zinc-finger</keyword>
<dbReference type="PROSITE" id="PS50016">
    <property type="entry name" value="ZF_PHD_2"/>
    <property type="match status" value="1"/>
</dbReference>
<dbReference type="PANTHER" id="PTHR37984">
    <property type="entry name" value="PROTEIN CBG26694"/>
    <property type="match status" value="1"/>
</dbReference>
<reference evidence="8" key="1">
    <citation type="submission" date="2018-11" db="EMBL/GenBank/DDBJ databases">
        <authorList>
            <person name="Alioto T."/>
            <person name="Alioto T."/>
        </authorList>
    </citation>
    <scope>NUCLEOTIDE SEQUENCE</scope>
</reference>
<evidence type="ECO:0000256" key="5">
    <source>
        <dbReference type="SAM" id="MobiDB-lite"/>
    </source>
</evidence>
<feature type="region of interest" description="Disordered" evidence="5">
    <location>
        <begin position="311"/>
        <end position="394"/>
    </location>
</feature>
<feature type="domain" description="Integrase catalytic" evidence="7">
    <location>
        <begin position="1"/>
        <end position="104"/>
    </location>
</feature>
<dbReference type="SUPFAM" id="SSF57903">
    <property type="entry name" value="FYVE/PHD zinc finger"/>
    <property type="match status" value="1"/>
</dbReference>
<dbReference type="PROSITE" id="PS01359">
    <property type="entry name" value="ZF_PHD_1"/>
    <property type="match status" value="1"/>
</dbReference>
<dbReference type="InterPro" id="IPR011011">
    <property type="entry name" value="Znf_FYVE_PHD"/>
</dbReference>
<evidence type="ECO:0000313" key="8">
    <source>
        <dbReference type="EMBL" id="VDI08067.1"/>
    </source>
</evidence>
<organism evidence="8 9">
    <name type="scientific">Mytilus galloprovincialis</name>
    <name type="common">Mediterranean mussel</name>
    <dbReference type="NCBI Taxonomy" id="29158"/>
    <lineage>
        <taxon>Eukaryota</taxon>
        <taxon>Metazoa</taxon>
        <taxon>Spiralia</taxon>
        <taxon>Lophotrochozoa</taxon>
        <taxon>Mollusca</taxon>
        <taxon>Bivalvia</taxon>
        <taxon>Autobranchia</taxon>
        <taxon>Pteriomorphia</taxon>
        <taxon>Mytilida</taxon>
        <taxon>Mytiloidea</taxon>
        <taxon>Mytilidae</taxon>
        <taxon>Mytilinae</taxon>
        <taxon>Mytilus</taxon>
    </lineage>
</organism>
<dbReference type="GO" id="GO:0008270">
    <property type="term" value="F:zinc ion binding"/>
    <property type="evidence" value="ECO:0007669"/>
    <property type="project" value="UniProtKB-KW"/>
</dbReference>
<dbReference type="InterPro" id="IPR036397">
    <property type="entry name" value="RNaseH_sf"/>
</dbReference>
<dbReference type="InterPro" id="IPR013083">
    <property type="entry name" value="Znf_RING/FYVE/PHD"/>
</dbReference>
<dbReference type="Gene3D" id="3.30.40.10">
    <property type="entry name" value="Zinc/RING finger domain, C3HC4 (zinc finger)"/>
    <property type="match status" value="1"/>
</dbReference>
<dbReference type="InterPro" id="IPR001965">
    <property type="entry name" value="Znf_PHD"/>
</dbReference>
<feature type="compositionally biased region" description="Basic and acidic residues" evidence="5">
    <location>
        <begin position="314"/>
        <end position="330"/>
    </location>
</feature>
<feature type="domain" description="PHD-type" evidence="6">
    <location>
        <begin position="258"/>
        <end position="308"/>
    </location>
</feature>
<dbReference type="GO" id="GO:0003676">
    <property type="term" value="F:nucleic acid binding"/>
    <property type="evidence" value="ECO:0007669"/>
    <property type="project" value="InterPro"/>
</dbReference>
<keyword evidence="1" id="KW-0479">Metal-binding</keyword>
<dbReference type="SUPFAM" id="SSF53098">
    <property type="entry name" value="Ribonuclease H-like"/>
    <property type="match status" value="1"/>
</dbReference>
<dbReference type="InterPro" id="IPR019786">
    <property type="entry name" value="Zinc_finger_PHD-type_CS"/>
</dbReference>
<evidence type="ECO:0000259" key="7">
    <source>
        <dbReference type="PROSITE" id="PS50994"/>
    </source>
</evidence>
<dbReference type="InterPro" id="IPR001584">
    <property type="entry name" value="Integrase_cat-core"/>
</dbReference>
<keyword evidence="9" id="KW-1185">Reference proteome</keyword>
<dbReference type="InterPro" id="IPR012337">
    <property type="entry name" value="RNaseH-like_sf"/>
</dbReference>
<evidence type="ECO:0000256" key="1">
    <source>
        <dbReference type="ARBA" id="ARBA00022723"/>
    </source>
</evidence>
<protein>
    <submittedName>
        <fullName evidence="8">Nucleosome-remodeling factor subunit BPTF</fullName>
    </submittedName>
</protein>
<dbReference type="PROSITE" id="PS50994">
    <property type="entry name" value="INTEGRASE"/>
    <property type="match status" value="1"/>
</dbReference>
<dbReference type="Proteomes" id="UP000596742">
    <property type="component" value="Unassembled WGS sequence"/>
</dbReference>
<evidence type="ECO:0000256" key="3">
    <source>
        <dbReference type="ARBA" id="ARBA00022833"/>
    </source>
</evidence>
<evidence type="ECO:0000313" key="9">
    <source>
        <dbReference type="Proteomes" id="UP000596742"/>
    </source>
</evidence>
<dbReference type="EMBL" id="UYJE01002129">
    <property type="protein sequence ID" value="VDI08067.1"/>
    <property type="molecule type" value="Genomic_DNA"/>
</dbReference>
<dbReference type="AlphaFoldDB" id="A0A8B6CS05"/>
<dbReference type="InterPro" id="IPR050951">
    <property type="entry name" value="Retrovirus_Pol_polyprotein"/>
</dbReference>
<evidence type="ECO:0000259" key="6">
    <source>
        <dbReference type="PROSITE" id="PS50016"/>
    </source>
</evidence>
<comment type="caution">
    <text evidence="8">The sequence shown here is derived from an EMBL/GenBank/DDBJ whole genome shotgun (WGS) entry which is preliminary data.</text>
</comment>
<name>A0A8B6CS05_MYTGA</name>
<dbReference type="FunFam" id="3.30.420.10:FF:000032">
    <property type="entry name" value="Retrovirus-related Pol polyprotein from transposon 297-like Protein"/>
    <property type="match status" value="1"/>
</dbReference>
<sequence>MSFFTRFGYPFQLFSDQGRNFESALFKAVCDLLQIHKARTTPYRPQSNGQVERQNRSLMDAVRCFVDSQQENWDQHIAQLGGAMRSSVNRSTGYTPNKLMLGRETNQPADLMFGSQSERKYEGADSYIIDLEKAIKSAHTIARDKLKTSQERMKRDYDLRVLEKSYQPGDLVYVLDTAQIKGKCKKLGSPWKGPGIVISKVTGYVYKVKLQRVVFNTNHDRLKPCGDRKIPAWLETCRDKFKQGIDVLAGNKTKPTTPQYCVCRGPDTGETMVQCDNCREWFHLTCIGMSIQEANEIDPYICPNCQLVRPTPPSKDKRGEKMSRMSDSESFRSCSSEGSEDEERSWRPSSCNSQPGVGIQPFDTTILDEANHRRRVRREVPGQEGPVEDPTVLPEVPAIPQEPAAAQEEAVKEVDPMAFKKVIPEAWKGKEHLVWTGPYSGFKERTWRLSDRDVACPVPDCPVITRHLREHALADHLSGMFGSKLYKFSQQILQDREFQHFRGQMVILIARWLTGREDVTASEFVSWLQRRAGIPDGVRIQGVDMPPLRAVCSAMKWPQRRVYTIHPFNSPVVVLYWRVMLSLIRHLSQANRITIAMDEYTGNNGPTYDLVCQMNWKFMAATVVAEPAVAQSTTRVPATETSCSSSSVDVPPVTQPLQSVPQREEEERVTPPVEEPVAVATKPEESLVVLVYHNTRKLVGVTSVASAVAQAREVCSTWKTRRSCSPTWERS</sequence>
<dbReference type="Pfam" id="PF00628">
    <property type="entry name" value="PHD"/>
    <property type="match status" value="1"/>
</dbReference>
<evidence type="ECO:0000256" key="4">
    <source>
        <dbReference type="PROSITE-ProRule" id="PRU00146"/>
    </source>
</evidence>
<dbReference type="GO" id="GO:0015074">
    <property type="term" value="P:DNA integration"/>
    <property type="evidence" value="ECO:0007669"/>
    <property type="project" value="InterPro"/>
</dbReference>
<dbReference type="Gene3D" id="3.30.420.10">
    <property type="entry name" value="Ribonuclease H-like superfamily/Ribonuclease H"/>
    <property type="match status" value="1"/>
</dbReference>
<accession>A0A8B6CS05</accession>